<dbReference type="Proteomes" id="UP000665181">
    <property type="component" value="Unassembled WGS sequence"/>
</dbReference>
<organism evidence="1 2">
    <name type="scientific">Bacillus subtilis</name>
    <dbReference type="NCBI Taxonomy" id="1423"/>
    <lineage>
        <taxon>Bacteria</taxon>
        <taxon>Bacillati</taxon>
        <taxon>Bacillota</taxon>
        <taxon>Bacilli</taxon>
        <taxon>Bacillales</taxon>
        <taxon>Bacillaceae</taxon>
        <taxon>Bacillus</taxon>
    </lineage>
</organism>
<dbReference type="EMBL" id="JAGFPW010000008">
    <property type="protein sequence ID" value="MBO3794785.1"/>
    <property type="molecule type" value="Genomic_DNA"/>
</dbReference>
<evidence type="ECO:0000313" key="1">
    <source>
        <dbReference type="EMBL" id="MBO3794785.1"/>
    </source>
</evidence>
<comment type="caution">
    <text evidence="1">The sequence shown here is derived from an EMBL/GenBank/DDBJ whole genome shotgun (WGS) entry which is preliminary data.</text>
</comment>
<reference evidence="1" key="1">
    <citation type="submission" date="2021-03" db="EMBL/GenBank/DDBJ databases">
        <title>Isolation of Bacillus subtilis from fermented food sample.</title>
        <authorList>
            <person name="Lakshmanan V."/>
            <person name="Athira K."/>
            <person name="Rajagopal K."/>
        </authorList>
    </citation>
    <scope>NUCLEOTIDE SEQUENCE</scope>
    <source>
        <strain evidence="1">S1</strain>
    </source>
</reference>
<dbReference type="RefSeq" id="WP_131228329.1">
    <property type="nucleotide sequence ID" value="NZ_CAXITQ020000003.1"/>
</dbReference>
<protein>
    <submittedName>
        <fullName evidence="1">Three component toxin-antitoxin-antitoxin system antitoxin SpoIISC</fullName>
    </submittedName>
</protein>
<proteinExistence type="predicted"/>
<evidence type="ECO:0000313" key="2">
    <source>
        <dbReference type="Proteomes" id="UP000665181"/>
    </source>
</evidence>
<name>A0A8I1WGL5_BACIU</name>
<accession>A0A8I1WGL5</accession>
<dbReference type="AlphaFoldDB" id="A0A8I1WGL5"/>
<gene>
    <name evidence="1" type="primary">spoIISC</name>
    <name evidence="1" type="ORF">J5227_10830</name>
</gene>
<sequence>MSGDTVKKLVRRVKFVDYGRFGLSGYSLRVRERSAMVMKQLKKRTKKSDN</sequence>